<feature type="region of interest" description="Disordered" evidence="6">
    <location>
        <begin position="873"/>
        <end position="892"/>
    </location>
</feature>
<evidence type="ECO:0000256" key="4">
    <source>
        <dbReference type="ARBA" id="ARBA00023212"/>
    </source>
</evidence>
<evidence type="ECO:0000256" key="2">
    <source>
        <dbReference type="ARBA" id="ARBA00022490"/>
    </source>
</evidence>
<reference evidence="7 8" key="1">
    <citation type="journal article" date="2015" name="Nat. Commun.">
        <title>Outbred genome sequencing and CRISPR/Cas9 gene editing in butterflies.</title>
        <authorList>
            <person name="Li X."/>
            <person name="Fan D."/>
            <person name="Zhang W."/>
            <person name="Liu G."/>
            <person name="Zhang L."/>
            <person name="Zhao L."/>
            <person name="Fang X."/>
            <person name="Chen L."/>
            <person name="Dong Y."/>
            <person name="Chen Y."/>
            <person name="Ding Y."/>
            <person name="Zhao R."/>
            <person name="Feng M."/>
            <person name="Zhu Y."/>
            <person name="Feng Y."/>
            <person name="Jiang X."/>
            <person name="Zhu D."/>
            <person name="Xiang H."/>
            <person name="Feng X."/>
            <person name="Li S."/>
            <person name="Wang J."/>
            <person name="Zhang G."/>
            <person name="Kronforst M.R."/>
            <person name="Wang W."/>
        </authorList>
    </citation>
    <scope>NUCLEOTIDE SEQUENCE [LARGE SCALE GENOMIC DNA]</scope>
    <source>
        <strain evidence="7">Ya'a_city_454_Pm</strain>
        <tissue evidence="7">Whole body</tissue>
    </source>
</reference>
<dbReference type="GO" id="GO:0034454">
    <property type="term" value="P:microtubule anchoring at centrosome"/>
    <property type="evidence" value="ECO:0007669"/>
    <property type="project" value="TreeGrafter"/>
</dbReference>
<feature type="coiled-coil region" evidence="5">
    <location>
        <begin position="608"/>
        <end position="728"/>
    </location>
</feature>
<feature type="coiled-coil region" evidence="5">
    <location>
        <begin position="348"/>
        <end position="514"/>
    </location>
</feature>
<dbReference type="Proteomes" id="UP000053240">
    <property type="component" value="Unassembled WGS sequence"/>
</dbReference>
<feature type="region of interest" description="Disordered" evidence="6">
    <location>
        <begin position="116"/>
        <end position="169"/>
    </location>
</feature>
<dbReference type="FunCoup" id="A0A0N0PCA2">
    <property type="interactions" value="95"/>
</dbReference>
<dbReference type="InParanoid" id="A0A0N0PCA2"/>
<evidence type="ECO:0000313" key="7">
    <source>
        <dbReference type="EMBL" id="KPJ13352.1"/>
    </source>
</evidence>
<dbReference type="PANTHER" id="PTHR18905:SF13">
    <property type="entry name" value="NON-CENTROSOMAL MICROTUBULE ARRAY"/>
    <property type="match status" value="1"/>
</dbReference>
<feature type="region of interest" description="Disordered" evidence="6">
    <location>
        <begin position="813"/>
        <end position="844"/>
    </location>
</feature>
<accession>A0A0N0PCA2</accession>
<keyword evidence="3" id="KW-0597">Phosphoprotein</keyword>
<sequence>MDCADMNHYEKQLYIVFKTFDVDNEEALEKSAVQELCDALQLEDRGATLIESLFERHPGRVTFTQFRNGLLSVLGGGDSSPLAHTATAASNLSHHSDDESSGREVAPKFVYGAKKYGRRSRPQHVSSEEAPRPRVASDSRLDGERSRERMRCKRSASAMESRVPSTVDSDVTAEALEHDRRVDREHALSLCRSLQMTGIDSRIVDGVFETVSTDEITVGDFFDRLNASLSTSIAASIDGVSTSSHNILPNSEVANRVPDEMSSEMIVEAFERSGVRRPRRLLLELGFAAATVRPSDLERALDDELQALTASPEGQPEARDFLSLALLTLLRLRLERSQQCICATVAERDKLRVDLAEANRRARLLAQDVDDNHARIEDELKASLRQVEARHNEATRAAAAEMSREREKTAATLSRLEEEIARRADVEVRLRADAATLCERVKDLEMRAITAEEKAQHSERERARLAADLKAAEEAGAVAADASRSSALQLEAALAELRLENKWLRDRNDELCAELEVAGSYVTEGNAQCTVVKTLQETLARIKGLSLSKDSTCESCRAVADMIASIEGTAANAVRADTGVQTDACAGAHNAAADEPSHSPQQADADEKAQLLAVISELESSYDQLKREYEQSEEYWAGKVEEEREACGEELRAADERLTELVARIGEYERQFARAPLPAIEERAALEQQVTALEDEFAAYRRDAEARLAARTADLAVLRRRLADLERRNAPAPNPAPAPAPASASAAVSTRSLTSDIYVITRIETSERQPYRAEHVVVAELCSVRGVRGVRGVLRVLRVVRVRCGCAACARRTGGARGAAPGRTPGRRRPARQGPVPGELSAGTPAAAALTSHRLASPRIADGWRQQQSCRLAYPKPRRSAASPRCGNQILD</sequence>
<dbReference type="STRING" id="76193.A0A0N0PCA2"/>
<keyword evidence="2" id="KW-0963">Cytoplasm</keyword>
<organism evidence="7 8">
    <name type="scientific">Papilio machaon</name>
    <name type="common">Old World swallowtail butterfly</name>
    <dbReference type="NCBI Taxonomy" id="76193"/>
    <lineage>
        <taxon>Eukaryota</taxon>
        <taxon>Metazoa</taxon>
        <taxon>Ecdysozoa</taxon>
        <taxon>Arthropoda</taxon>
        <taxon>Hexapoda</taxon>
        <taxon>Insecta</taxon>
        <taxon>Pterygota</taxon>
        <taxon>Neoptera</taxon>
        <taxon>Endopterygota</taxon>
        <taxon>Lepidoptera</taxon>
        <taxon>Glossata</taxon>
        <taxon>Ditrysia</taxon>
        <taxon>Papilionoidea</taxon>
        <taxon>Papilionidae</taxon>
        <taxon>Papilioninae</taxon>
        <taxon>Papilio</taxon>
    </lineage>
</organism>
<feature type="compositionally biased region" description="Basic and acidic residues" evidence="6">
    <location>
        <begin position="126"/>
        <end position="149"/>
    </location>
</feature>
<dbReference type="PANTHER" id="PTHR18905">
    <property type="entry name" value="NINEIN"/>
    <property type="match status" value="1"/>
</dbReference>
<feature type="region of interest" description="Disordered" evidence="6">
    <location>
        <begin position="728"/>
        <end position="747"/>
    </location>
</feature>
<evidence type="ECO:0000256" key="5">
    <source>
        <dbReference type="SAM" id="Coils"/>
    </source>
</evidence>
<evidence type="ECO:0000256" key="3">
    <source>
        <dbReference type="ARBA" id="ARBA00022553"/>
    </source>
</evidence>
<keyword evidence="5" id="KW-0175">Coiled coil</keyword>
<name>A0A0N0PCA2_PAPMA</name>
<dbReference type="GO" id="GO:0005813">
    <property type="term" value="C:centrosome"/>
    <property type="evidence" value="ECO:0007669"/>
    <property type="project" value="UniProtKB-SubCell"/>
</dbReference>
<gene>
    <name evidence="7" type="ORF">RR48_03560</name>
</gene>
<dbReference type="AlphaFoldDB" id="A0A0N0PCA2"/>
<evidence type="ECO:0000256" key="1">
    <source>
        <dbReference type="ARBA" id="ARBA00004300"/>
    </source>
</evidence>
<proteinExistence type="predicted"/>
<keyword evidence="4" id="KW-0206">Cytoskeleton</keyword>
<dbReference type="EMBL" id="KQ460642">
    <property type="protein sequence ID" value="KPJ13352.1"/>
    <property type="molecule type" value="Genomic_DNA"/>
</dbReference>
<evidence type="ECO:0000256" key="6">
    <source>
        <dbReference type="SAM" id="MobiDB-lite"/>
    </source>
</evidence>
<comment type="subcellular location">
    <subcellularLocation>
        <location evidence="1">Cytoplasm</location>
        <location evidence="1">Cytoskeleton</location>
        <location evidence="1">Microtubule organizing center</location>
        <location evidence="1">Centrosome</location>
    </subcellularLocation>
</comment>
<evidence type="ECO:0000313" key="8">
    <source>
        <dbReference type="Proteomes" id="UP000053240"/>
    </source>
</evidence>
<feature type="compositionally biased region" description="Low complexity" evidence="6">
    <location>
        <begin position="813"/>
        <end position="824"/>
    </location>
</feature>
<keyword evidence="8" id="KW-1185">Reference proteome</keyword>
<protein>
    <submittedName>
        <fullName evidence="7">Blastoderm-specific protein 25D</fullName>
    </submittedName>
</protein>